<gene>
    <name evidence="1" type="ORF">ACH5RR_009449</name>
</gene>
<keyword evidence="2" id="KW-1185">Reference proteome</keyword>
<protein>
    <submittedName>
        <fullName evidence="1">Uncharacterized protein</fullName>
    </submittedName>
</protein>
<evidence type="ECO:0000313" key="1">
    <source>
        <dbReference type="EMBL" id="KAL3530127.1"/>
    </source>
</evidence>
<dbReference type="EMBL" id="JBJUIK010000004">
    <property type="protein sequence ID" value="KAL3530127.1"/>
    <property type="molecule type" value="Genomic_DNA"/>
</dbReference>
<reference evidence="1 2" key="1">
    <citation type="submission" date="2024-11" db="EMBL/GenBank/DDBJ databases">
        <title>A near-complete genome assembly of Cinchona calisaya.</title>
        <authorList>
            <person name="Lian D.C."/>
            <person name="Zhao X.W."/>
            <person name="Wei L."/>
        </authorList>
    </citation>
    <scope>NUCLEOTIDE SEQUENCE [LARGE SCALE GENOMIC DNA]</scope>
    <source>
        <tissue evidence="1">Nenye</tissue>
    </source>
</reference>
<accession>A0ABD3AEH3</accession>
<dbReference type="AlphaFoldDB" id="A0ABD3AEH3"/>
<name>A0ABD3AEH3_9GENT</name>
<proteinExistence type="predicted"/>
<sequence length="114" mass="12710">MEGKVLCSFSVEVIRGWGVEERKECLCDVPLWDPLLKVLLYQNHGCPAPTAVDGIRTWVLGLLSSQGLCPQMSSSIVKLDQDITPAQESLENHPANLIMHPRCLAFTCNPMMMR</sequence>
<organism evidence="1 2">
    <name type="scientific">Cinchona calisaya</name>
    <dbReference type="NCBI Taxonomy" id="153742"/>
    <lineage>
        <taxon>Eukaryota</taxon>
        <taxon>Viridiplantae</taxon>
        <taxon>Streptophyta</taxon>
        <taxon>Embryophyta</taxon>
        <taxon>Tracheophyta</taxon>
        <taxon>Spermatophyta</taxon>
        <taxon>Magnoliopsida</taxon>
        <taxon>eudicotyledons</taxon>
        <taxon>Gunneridae</taxon>
        <taxon>Pentapetalae</taxon>
        <taxon>asterids</taxon>
        <taxon>lamiids</taxon>
        <taxon>Gentianales</taxon>
        <taxon>Rubiaceae</taxon>
        <taxon>Cinchonoideae</taxon>
        <taxon>Cinchoneae</taxon>
        <taxon>Cinchona</taxon>
    </lineage>
</organism>
<comment type="caution">
    <text evidence="1">The sequence shown here is derived from an EMBL/GenBank/DDBJ whole genome shotgun (WGS) entry which is preliminary data.</text>
</comment>
<evidence type="ECO:0000313" key="2">
    <source>
        <dbReference type="Proteomes" id="UP001630127"/>
    </source>
</evidence>
<dbReference type="Proteomes" id="UP001630127">
    <property type="component" value="Unassembled WGS sequence"/>
</dbReference>